<proteinExistence type="predicted"/>
<evidence type="ECO:0000313" key="1">
    <source>
        <dbReference type="EMBL" id="GJS90135.1"/>
    </source>
</evidence>
<protein>
    <submittedName>
        <fullName evidence="1">Uncharacterized protein</fullName>
    </submittedName>
</protein>
<reference evidence="1" key="1">
    <citation type="journal article" date="2022" name="Int. J. Mol. Sci.">
        <title>Draft Genome of Tanacetum Coccineum: Genomic Comparison of Closely Related Tanacetum-Family Plants.</title>
        <authorList>
            <person name="Yamashiro T."/>
            <person name="Shiraishi A."/>
            <person name="Nakayama K."/>
            <person name="Satake H."/>
        </authorList>
    </citation>
    <scope>NUCLEOTIDE SEQUENCE</scope>
</reference>
<organism evidence="1 2">
    <name type="scientific">Tanacetum coccineum</name>
    <dbReference type="NCBI Taxonomy" id="301880"/>
    <lineage>
        <taxon>Eukaryota</taxon>
        <taxon>Viridiplantae</taxon>
        <taxon>Streptophyta</taxon>
        <taxon>Embryophyta</taxon>
        <taxon>Tracheophyta</taxon>
        <taxon>Spermatophyta</taxon>
        <taxon>Magnoliopsida</taxon>
        <taxon>eudicotyledons</taxon>
        <taxon>Gunneridae</taxon>
        <taxon>Pentapetalae</taxon>
        <taxon>asterids</taxon>
        <taxon>campanulids</taxon>
        <taxon>Asterales</taxon>
        <taxon>Asteraceae</taxon>
        <taxon>Asteroideae</taxon>
        <taxon>Anthemideae</taxon>
        <taxon>Anthemidinae</taxon>
        <taxon>Tanacetum</taxon>
    </lineage>
</organism>
<gene>
    <name evidence="1" type="ORF">Tco_0772771</name>
</gene>
<name>A0ABQ4ZJ03_9ASTR</name>
<reference evidence="1" key="2">
    <citation type="submission" date="2022-01" db="EMBL/GenBank/DDBJ databases">
        <authorList>
            <person name="Yamashiro T."/>
            <person name="Shiraishi A."/>
            <person name="Satake H."/>
            <person name="Nakayama K."/>
        </authorList>
    </citation>
    <scope>NUCLEOTIDE SEQUENCE</scope>
</reference>
<accession>A0ABQ4ZJ03</accession>
<dbReference type="Proteomes" id="UP001151760">
    <property type="component" value="Unassembled WGS sequence"/>
</dbReference>
<dbReference type="EMBL" id="BQNB010011404">
    <property type="protein sequence ID" value="GJS90135.1"/>
    <property type="molecule type" value="Genomic_DNA"/>
</dbReference>
<evidence type="ECO:0000313" key="2">
    <source>
        <dbReference type="Proteomes" id="UP001151760"/>
    </source>
</evidence>
<keyword evidence="2" id="KW-1185">Reference proteome</keyword>
<comment type="caution">
    <text evidence="1">The sequence shown here is derived from an EMBL/GenBank/DDBJ whole genome shotgun (WGS) entry which is preliminary data.</text>
</comment>
<sequence length="205" mass="23124">MKLAPFNDAELFNANVMTGLRAFWSDGYDSFFRQSGSVATEGKKIESATCKKTRLMICLAYFLTSRGDACTDVMCQSVDTWVNHYGTRCGHPVDVLPVGDIAHQLKGYQRSFIGRVSDAQFGMWQMNLWIVDATGLELQPDRLHLNMLSYKLWIGGTTFVVVSEAAKRIGSQWNDTFLTGDCRTKAQSIPSLFYRRADFCSVRRC</sequence>